<organism evidence="1 2">
    <name type="scientific">Arctium lappa</name>
    <name type="common">Greater burdock</name>
    <name type="synonym">Lappa major</name>
    <dbReference type="NCBI Taxonomy" id="4217"/>
    <lineage>
        <taxon>Eukaryota</taxon>
        <taxon>Viridiplantae</taxon>
        <taxon>Streptophyta</taxon>
        <taxon>Embryophyta</taxon>
        <taxon>Tracheophyta</taxon>
        <taxon>Spermatophyta</taxon>
        <taxon>Magnoliopsida</taxon>
        <taxon>eudicotyledons</taxon>
        <taxon>Gunneridae</taxon>
        <taxon>Pentapetalae</taxon>
        <taxon>asterids</taxon>
        <taxon>campanulids</taxon>
        <taxon>Asterales</taxon>
        <taxon>Asteraceae</taxon>
        <taxon>Carduoideae</taxon>
        <taxon>Cardueae</taxon>
        <taxon>Arctiinae</taxon>
        <taxon>Arctium</taxon>
    </lineage>
</organism>
<protein>
    <submittedName>
        <fullName evidence="1">Uncharacterized protein</fullName>
    </submittedName>
</protein>
<proteinExistence type="predicted"/>
<comment type="caution">
    <text evidence="1">The sequence shown here is derived from an EMBL/GenBank/DDBJ whole genome shotgun (WGS) entry which is preliminary data.</text>
</comment>
<dbReference type="EMBL" id="CM042052">
    <property type="protein sequence ID" value="KAI3718080.1"/>
    <property type="molecule type" value="Genomic_DNA"/>
</dbReference>
<accession>A0ACB9B816</accession>
<reference evidence="1 2" key="2">
    <citation type="journal article" date="2022" name="Mol. Ecol. Resour.">
        <title>The genomes of chicory, endive, great burdock and yacon provide insights into Asteraceae paleo-polyploidization history and plant inulin production.</title>
        <authorList>
            <person name="Fan W."/>
            <person name="Wang S."/>
            <person name="Wang H."/>
            <person name="Wang A."/>
            <person name="Jiang F."/>
            <person name="Liu H."/>
            <person name="Zhao H."/>
            <person name="Xu D."/>
            <person name="Zhang Y."/>
        </authorList>
    </citation>
    <scope>NUCLEOTIDE SEQUENCE [LARGE SCALE GENOMIC DNA]</scope>
    <source>
        <strain evidence="2">cv. Niubang</strain>
    </source>
</reference>
<keyword evidence="2" id="KW-1185">Reference proteome</keyword>
<evidence type="ECO:0000313" key="2">
    <source>
        <dbReference type="Proteomes" id="UP001055879"/>
    </source>
</evidence>
<reference evidence="2" key="1">
    <citation type="journal article" date="2022" name="Mol. Ecol. Resour.">
        <title>The genomes of chicory, endive, great burdock and yacon provide insights into Asteraceae palaeo-polyploidization history and plant inulin production.</title>
        <authorList>
            <person name="Fan W."/>
            <person name="Wang S."/>
            <person name="Wang H."/>
            <person name="Wang A."/>
            <person name="Jiang F."/>
            <person name="Liu H."/>
            <person name="Zhao H."/>
            <person name="Xu D."/>
            <person name="Zhang Y."/>
        </authorList>
    </citation>
    <scope>NUCLEOTIDE SEQUENCE [LARGE SCALE GENOMIC DNA]</scope>
    <source>
        <strain evidence="2">cv. Niubang</strain>
    </source>
</reference>
<name>A0ACB9B816_ARCLA</name>
<gene>
    <name evidence="1" type="ORF">L6452_18927</name>
</gene>
<dbReference type="Proteomes" id="UP001055879">
    <property type="component" value="Linkage Group LG06"/>
</dbReference>
<evidence type="ECO:0000313" key="1">
    <source>
        <dbReference type="EMBL" id="KAI3718080.1"/>
    </source>
</evidence>
<sequence length="99" mass="10856">MAFHSIGSLPNYLYDFDMFLIGAGSGGVRASRILAQYGAKKAGFLFEVGCRLEEKVGMRKMQVVDLNPKIVLNLESQLELVVAVSDGERMNSKTDSHGM</sequence>